<proteinExistence type="predicted"/>
<keyword evidence="2" id="KW-1185">Reference proteome</keyword>
<sequence length="1143" mass="113767">MDSVDVTTCAFGKSRVDQPALGMGNEAMSSYEIKISPIPDFEPTVGFGLLAVGDFDGDGDVDILRQTAVGEAPIFIENTNGTFSVTSKVTIPAVAGLNLSATNAKVSDFDSDGDLDIYQQLPGAANDIFLLSDLITPDTTPPTATIVVANTALRASETAQVTITFSEAVTGFNNSDLAIEGGTLSAVASTDNIVWTATFTPSADLTDATNVITLANTGVTDAVGNAGTGTTTSNNYAIDAARPTATIVVADTFLTAGETSQVTITFSEAVTGFTLADLTVQSGTLSALTTADNIVWTATLTPAVNLTDATNVITLANTGIADAAGNAGAGATVSSNYVIDTAAPAFASATVNGTALVLTYDEALDAANPPPASAFAVQAGGASVTINAVAVDASTGTVTLTLASGVANGQAVTVAYTDPTAGNDASAIQDAAGNDAASLPATSVTNNTPDTTPPVITAVSIPNSPLKIGDTVTANITVAPDADTYTLQSGTIGGYTLGGLTKVNATTYTATFTITPGSDVAAAADLAVNLILSDTAGSSNAAYTTPISQNADAIDATRPVLVSSAINGSTLVLTYSEALDAANPPAANAFVVQAGGSAIAVTSVAVDASAKTVTLTLAAGVANAQAVTVAYTDPTAGNDAAAIQDTLGNDAASLPATSVTNNTPAPPAPPTPPTIDPNGPLTQSPGAGQTQTLSNKTGGSLTLDGPGTLILTGTNTYTGPTTVQAGTLLVNGSIVSPTTVKAGGTLGGSGQLGTVTIESGGTLSPGNSPGILSTKDLTLAAGAILKEEIGGTASGQFDQLKVDGSVDVSGAKLDVIAFNNFASARFDRFVIIDNDGTDAIRGSFAGLAEGGTLSFGARSLRISYQGGDGNDVTLTDTTGLLVRPEAFGTVVTSPASTAGYVYGLYEALLNRAPDPLGLASFAAAVENGASLTQVASAILASAERGPAPTSLNAFVESLYVNLLDRPADAAGLQYWTAQLSSGASQASVAVQIATSGEASTVLSPVFSRGVFVADTSESSVARLYHVLLERAPDAGGLQAFSAIVETGGGGAAGEAARLMQVATSILASPEYTGKHGGTSDAAFIAELYQDALGRAPDTGGQAFYLDALSRGASRTDVALAVTQSPEAQVHLVGQIELGQYLAA</sequence>
<dbReference type="Proteomes" id="UP001163223">
    <property type="component" value="Chromosome"/>
</dbReference>
<organism evidence="1 2">
    <name type="scientific">Antarcticirhabdus aurantiaca</name>
    <dbReference type="NCBI Taxonomy" id="2606717"/>
    <lineage>
        <taxon>Bacteria</taxon>
        <taxon>Pseudomonadati</taxon>
        <taxon>Pseudomonadota</taxon>
        <taxon>Alphaproteobacteria</taxon>
        <taxon>Hyphomicrobiales</taxon>
        <taxon>Aurantimonadaceae</taxon>
        <taxon>Antarcticirhabdus</taxon>
    </lineage>
</organism>
<evidence type="ECO:0000313" key="2">
    <source>
        <dbReference type="Proteomes" id="UP001163223"/>
    </source>
</evidence>
<gene>
    <name evidence="1" type="ORF">OXU80_13775</name>
</gene>
<name>A0ACD4NWB9_9HYPH</name>
<protein>
    <submittedName>
        <fullName evidence="1">Ig-like domain-containing protein</fullName>
    </submittedName>
</protein>
<dbReference type="EMBL" id="CP113520">
    <property type="protein sequence ID" value="WAJ31199.1"/>
    <property type="molecule type" value="Genomic_DNA"/>
</dbReference>
<evidence type="ECO:0000313" key="1">
    <source>
        <dbReference type="EMBL" id="WAJ31199.1"/>
    </source>
</evidence>
<reference evidence="1" key="1">
    <citation type="submission" date="2022-11" db="EMBL/GenBank/DDBJ databases">
        <title>beta-Carotene-producing bacterium, Jeongeuplla avenae sp. nov., alleviates the salt stress of Arabidopsis seedlings.</title>
        <authorList>
            <person name="Jiang L."/>
            <person name="Lee J."/>
        </authorList>
    </citation>
    <scope>NUCLEOTIDE SEQUENCE</scope>
    <source>
        <strain evidence="1">DY_R2A_6</strain>
    </source>
</reference>
<accession>A0ACD4NWB9</accession>